<organism evidence="1">
    <name type="scientific">Rhizophora mucronata</name>
    <name type="common">Asiatic mangrove</name>
    <dbReference type="NCBI Taxonomy" id="61149"/>
    <lineage>
        <taxon>Eukaryota</taxon>
        <taxon>Viridiplantae</taxon>
        <taxon>Streptophyta</taxon>
        <taxon>Embryophyta</taxon>
        <taxon>Tracheophyta</taxon>
        <taxon>Spermatophyta</taxon>
        <taxon>Magnoliopsida</taxon>
        <taxon>eudicotyledons</taxon>
        <taxon>Gunneridae</taxon>
        <taxon>Pentapetalae</taxon>
        <taxon>rosids</taxon>
        <taxon>fabids</taxon>
        <taxon>Malpighiales</taxon>
        <taxon>Rhizophoraceae</taxon>
        <taxon>Rhizophora</taxon>
    </lineage>
</organism>
<proteinExistence type="predicted"/>
<sequence>MLTFHFTDNLQFQLNVTIDTHSTQQEKRAV</sequence>
<protein>
    <submittedName>
        <fullName evidence="1">Uncharacterized protein</fullName>
    </submittedName>
</protein>
<dbReference type="EMBL" id="GGEC01005452">
    <property type="protein sequence ID" value="MBW85935.1"/>
    <property type="molecule type" value="Transcribed_RNA"/>
</dbReference>
<accession>A0A2P2IXI8</accession>
<name>A0A2P2IXI8_RHIMU</name>
<dbReference type="AlphaFoldDB" id="A0A2P2IXI8"/>
<reference evidence="1" key="1">
    <citation type="submission" date="2018-02" db="EMBL/GenBank/DDBJ databases">
        <title>Rhizophora mucronata_Transcriptome.</title>
        <authorList>
            <person name="Meera S.P."/>
            <person name="Sreeshan A."/>
            <person name="Augustine A."/>
        </authorList>
    </citation>
    <scope>NUCLEOTIDE SEQUENCE</scope>
    <source>
        <tissue evidence="1">Leaf</tissue>
    </source>
</reference>
<evidence type="ECO:0000313" key="1">
    <source>
        <dbReference type="EMBL" id="MBW85935.1"/>
    </source>
</evidence>